<sequence>MEANTASQEDIKLPIASISDVLTLEVIENHLDSLSSDQLSELYAKHLPESTSPTKHDILDVVRSGFFQQSTNKLSELLREGNGAGYLLAQSLKYSYQGEGIESFLNGVRELGIKEEKEKEQKKENHSTDSKNEDDINQ</sequence>
<organism evidence="2 3">
    <name type="scientific">Debaryomyces fabryi</name>
    <dbReference type="NCBI Taxonomy" id="58627"/>
    <lineage>
        <taxon>Eukaryota</taxon>
        <taxon>Fungi</taxon>
        <taxon>Dikarya</taxon>
        <taxon>Ascomycota</taxon>
        <taxon>Saccharomycotina</taxon>
        <taxon>Pichiomycetes</taxon>
        <taxon>Debaryomycetaceae</taxon>
        <taxon>Debaryomyces</taxon>
    </lineage>
</organism>
<reference evidence="2 3" key="1">
    <citation type="submission" date="2015-11" db="EMBL/GenBank/DDBJ databases">
        <title>The genome of Debaryomyces fabryi.</title>
        <authorList>
            <person name="Tafer H."/>
            <person name="Lopandic K."/>
        </authorList>
    </citation>
    <scope>NUCLEOTIDE SEQUENCE [LARGE SCALE GENOMIC DNA]</scope>
    <source>
        <strain evidence="2 3">CBS 789</strain>
    </source>
</reference>
<dbReference type="OrthoDB" id="4024484at2759"/>
<name>A0A0V1Q3R1_9ASCO</name>
<dbReference type="InterPro" id="IPR038108">
    <property type="entry name" value="RPN13_DEUBAD_sf"/>
</dbReference>
<evidence type="ECO:0000256" key="1">
    <source>
        <dbReference type="SAM" id="MobiDB-lite"/>
    </source>
</evidence>
<dbReference type="Proteomes" id="UP000054251">
    <property type="component" value="Unassembled WGS sequence"/>
</dbReference>
<dbReference type="GeneID" id="26838262"/>
<proteinExistence type="predicted"/>
<accession>A0A0V1Q3R1</accession>
<dbReference type="Gene3D" id="1.10.2020.20">
    <property type="match status" value="1"/>
</dbReference>
<comment type="caution">
    <text evidence="2">The sequence shown here is derived from an EMBL/GenBank/DDBJ whole genome shotgun (WGS) entry which is preliminary data.</text>
</comment>
<evidence type="ECO:0008006" key="4">
    <source>
        <dbReference type="Google" id="ProtNLM"/>
    </source>
</evidence>
<protein>
    <recommendedName>
        <fullName evidence="4">DEUBAD domain-containing protein</fullName>
    </recommendedName>
</protein>
<gene>
    <name evidence="2" type="ORF">AC631_01253</name>
</gene>
<dbReference type="EMBL" id="LMYN01000016">
    <property type="protein sequence ID" value="KSA02998.1"/>
    <property type="molecule type" value="Genomic_DNA"/>
</dbReference>
<feature type="region of interest" description="Disordered" evidence="1">
    <location>
        <begin position="116"/>
        <end position="138"/>
    </location>
</feature>
<evidence type="ECO:0000313" key="2">
    <source>
        <dbReference type="EMBL" id="KSA02998.1"/>
    </source>
</evidence>
<dbReference type="AlphaFoldDB" id="A0A0V1Q3R1"/>
<evidence type="ECO:0000313" key="3">
    <source>
        <dbReference type="Proteomes" id="UP000054251"/>
    </source>
</evidence>
<dbReference type="RefSeq" id="XP_015469100.1">
    <property type="nucleotide sequence ID" value="XM_015610083.1"/>
</dbReference>
<keyword evidence="3" id="KW-1185">Reference proteome</keyword>